<name>A0A8T0E3T4_ARGBR</name>
<dbReference type="Proteomes" id="UP000807504">
    <property type="component" value="Unassembled WGS sequence"/>
</dbReference>
<keyword evidence="2" id="KW-1185">Reference proteome</keyword>
<dbReference type="AlphaFoldDB" id="A0A8T0E3T4"/>
<evidence type="ECO:0000313" key="1">
    <source>
        <dbReference type="EMBL" id="KAF8764551.1"/>
    </source>
</evidence>
<proteinExistence type="predicted"/>
<sequence>MYLLNIVLIGDLETNFECISEAAKNADCFNDISHHPDQGDEQQKENHLVCQEEKKEQFPGEDIVNIVKLQNSNKRNWISKLSLFNATLIQRSCTVRWENAFMCCIVTVFGLAV</sequence>
<protein>
    <submittedName>
        <fullName evidence="1">Uncharacterized protein</fullName>
    </submittedName>
</protein>
<organism evidence="1 2">
    <name type="scientific">Argiope bruennichi</name>
    <name type="common">Wasp spider</name>
    <name type="synonym">Aranea bruennichi</name>
    <dbReference type="NCBI Taxonomy" id="94029"/>
    <lineage>
        <taxon>Eukaryota</taxon>
        <taxon>Metazoa</taxon>
        <taxon>Ecdysozoa</taxon>
        <taxon>Arthropoda</taxon>
        <taxon>Chelicerata</taxon>
        <taxon>Arachnida</taxon>
        <taxon>Araneae</taxon>
        <taxon>Araneomorphae</taxon>
        <taxon>Entelegynae</taxon>
        <taxon>Araneoidea</taxon>
        <taxon>Araneidae</taxon>
        <taxon>Argiope</taxon>
    </lineage>
</organism>
<gene>
    <name evidence="1" type="ORF">HNY73_022614</name>
</gene>
<reference evidence="1" key="2">
    <citation type="submission" date="2020-06" db="EMBL/GenBank/DDBJ databases">
        <authorList>
            <person name="Sheffer M."/>
        </authorList>
    </citation>
    <scope>NUCLEOTIDE SEQUENCE</scope>
</reference>
<evidence type="ECO:0000313" key="2">
    <source>
        <dbReference type="Proteomes" id="UP000807504"/>
    </source>
</evidence>
<dbReference type="EMBL" id="JABXBU010002231">
    <property type="protein sequence ID" value="KAF8764551.1"/>
    <property type="molecule type" value="Genomic_DNA"/>
</dbReference>
<comment type="caution">
    <text evidence="1">The sequence shown here is derived from an EMBL/GenBank/DDBJ whole genome shotgun (WGS) entry which is preliminary data.</text>
</comment>
<reference evidence="1" key="1">
    <citation type="journal article" date="2020" name="bioRxiv">
        <title>Chromosome-level reference genome of the European wasp spider Argiope bruennichi: a resource for studies on range expansion and evolutionary adaptation.</title>
        <authorList>
            <person name="Sheffer M.M."/>
            <person name="Hoppe A."/>
            <person name="Krehenwinkel H."/>
            <person name="Uhl G."/>
            <person name="Kuss A.W."/>
            <person name="Jensen L."/>
            <person name="Jensen C."/>
            <person name="Gillespie R.G."/>
            <person name="Hoff K.J."/>
            <person name="Prost S."/>
        </authorList>
    </citation>
    <scope>NUCLEOTIDE SEQUENCE</scope>
</reference>
<accession>A0A8T0E3T4</accession>